<keyword evidence="4 9" id="KW-1003">Cell membrane</keyword>
<dbReference type="InterPro" id="IPR058781">
    <property type="entry name" value="HH_AprE-like"/>
</dbReference>
<organism evidence="13 14">
    <name type="scientific">Catenovulum sediminis</name>
    <dbReference type="NCBI Taxonomy" id="1740262"/>
    <lineage>
        <taxon>Bacteria</taxon>
        <taxon>Pseudomonadati</taxon>
        <taxon>Pseudomonadota</taxon>
        <taxon>Gammaproteobacteria</taxon>
        <taxon>Alteromonadales</taxon>
        <taxon>Alteromonadaceae</taxon>
        <taxon>Catenovulum</taxon>
    </lineage>
</organism>
<sequence>MTKKIPESEIPYINNLNAALLTKTPNASRRVIYIVALFITTIIVWAAFAKLDEVTVGLGKVIPSQQVQVIQNLEGGILKEIFVKEGDVVEAGEKLISIDETRFLSEYREQEALAYSLRAEIIRLRTELESIQVESGLSNQYAVQVKVLQFGDIMQTNPEVVSRQKALYNERIRNLENQVSILEQQVTQKKQQLAELESKIDHAERSYNLVRKELDLTRPLANRGVVSEVELIKLERAANDVKGELESNRLLKPKIRAEIEESLNKRKEVILKFRSEVQKELSKAETELSSLDEALVSSQDRLTRTSVYSPVKGTIKTININTIGGVIQPGMDLLEIVPMADSLLVEAKILPKDIAFLRPGLPAVIKLTAYDFAIYGGLKGTVEHISADTIQDEKENSFYLIRVRTEDSYYDSKDNPLPIIPGMTATVDVLTGKKTVLDYILKPIVRAKQNAMRER</sequence>
<dbReference type="InterPro" id="IPR050739">
    <property type="entry name" value="MFP"/>
</dbReference>
<evidence type="ECO:0000313" key="14">
    <source>
        <dbReference type="Proteomes" id="UP001467690"/>
    </source>
</evidence>
<keyword evidence="14" id="KW-1185">Reference proteome</keyword>
<keyword evidence="7 9" id="KW-1133">Transmembrane helix</keyword>
<evidence type="ECO:0000259" key="11">
    <source>
        <dbReference type="Pfam" id="PF25994"/>
    </source>
</evidence>
<evidence type="ECO:0000256" key="8">
    <source>
        <dbReference type="ARBA" id="ARBA00023136"/>
    </source>
</evidence>
<dbReference type="Pfam" id="PF26002">
    <property type="entry name" value="Beta-barrel_AprE"/>
    <property type="match status" value="1"/>
</dbReference>
<evidence type="ECO:0000256" key="5">
    <source>
        <dbReference type="ARBA" id="ARBA00022519"/>
    </source>
</evidence>
<dbReference type="RefSeq" id="WP_143869824.1">
    <property type="nucleotide sequence ID" value="NZ_CP041660.1"/>
</dbReference>
<dbReference type="PRINTS" id="PR01490">
    <property type="entry name" value="RTXTOXIND"/>
</dbReference>
<keyword evidence="5 9" id="KW-0997">Cell inner membrane</keyword>
<dbReference type="PANTHER" id="PTHR30386:SF26">
    <property type="entry name" value="TRANSPORT PROTEIN COMB"/>
    <property type="match status" value="1"/>
</dbReference>
<keyword evidence="3 9" id="KW-0813">Transport</keyword>
<reference evidence="13 14" key="1">
    <citation type="submission" date="2024-06" db="EMBL/GenBank/DDBJ databases">
        <authorList>
            <person name="Chen R.Y."/>
        </authorList>
    </citation>
    <scope>NUCLEOTIDE SEQUENCE [LARGE SCALE GENOMIC DNA]</scope>
    <source>
        <strain evidence="13 14">D2</strain>
    </source>
</reference>
<keyword evidence="10" id="KW-0175">Coiled coil</keyword>
<evidence type="ECO:0000259" key="12">
    <source>
        <dbReference type="Pfam" id="PF26002"/>
    </source>
</evidence>
<dbReference type="InterPro" id="IPR058982">
    <property type="entry name" value="Beta-barrel_AprE"/>
</dbReference>
<proteinExistence type="inferred from homology"/>
<dbReference type="PANTHER" id="PTHR30386">
    <property type="entry name" value="MEMBRANE FUSION SUBUNIT OF EMRAB-TOLC MULTIDRUG EFFLUX PUMP"/>
    <property type="match status" value="1"/>
</dbReference>
<comment type="similarity">
    <text evidence="2 9">Belongs to the membrane fusion protein (MFP) (TC 8.A.1) family.</text>
</comment>
<feature type="transmembrane region" description="Helical" evidence="9">
    <location>
        <begin position="31"/>
        <end position="48"/>
    </location>
</feature>
<comment type="caution">
    <text evidence="13">The sequence shown here is derived from an EMBL/GenBank/DDBJ whole genome shotgun (WGS) entry which is preliminary data.</text>
</comment>
<evidence type="ECO:0000256" key="10">
    <source>
        <dbReference type="SAM" id="Coils"/>
    </source>
</evidence>
<dbReference type="InterPro" id="IPR006144">
    <property type="entry name" value="Secretion_HlyD_CS"/>
</dbReference>
<dbReference type="InterPro" id="IPR010129">
    <property type="entry name" value="T1SS_HlyD"/>
</dbReference>
<evidence type="ECO:0000256" key="7">
    <source>
        <dbReference type="ARBA" id="ARBA00022989"/>
    </source>
</evidence>
<feature type="coiled-coil region" evidence="10">
    <location>
        <begin position="274"/>
        <end position="301"/>
    </location>
</feature>
<evidence type="ECO:0000313" key="13">
    <source>
        <dbReference type="EMBL" id="MER2493140.1"/>
    </source>
</evidence>
<evidence type="ECO:0000256" key="3">
    <source>
        <dbReference type="ARBA" id="ARBA00022448"/>
    </source>
</evidence>
<protein>
    <recommendedName>
        <fullName evidence="9">Membrane fusion protein (MFP) family protein</fullName>
    </recommendedName>
</protein>
<keyword evidence="6 9" id="KW-0812">Transmembrane</keyword>
<dbReference type="Pfam" id="PF25994">
    <property type="entry name" value="HH_AprE"/>
    <property type="match status" value="1"/>
</dbReference>
<dbReference type="SUPFAM" id="SSF111369">
    <property type="entry name" value="HlyD-like secretion proteins"/>
    <property type="match status" value="1"/>
</dbReference>
<evidence type="ECO:0000256" key="2">
    <source>
        <dbReference type="ARBA" id="ARBA00009477"/>
    </source>
</evidence>
<gene>
    <name evidence="13" type="ORF">ABS311_14755</name>
</gene>
<dbReference type="Gene3D" id="2.40.30.170">
    <property type="match status" value="1"/>
</dbReference>
<comment type="subcellular location">
    <subcellularLocation>
        <location evidence="1 9">Cell inner membrane</location>
        <topology evidence="1 9">Single-pass membrane protein</topology>
    </subcellularLocation>
</comment>
<evidence type="ECO:0000256" key="9">
    <source>
        <dbReference type="RuleBase" id="RU365093"/>
    </source>
</evidence>
<keyword evidence="8 9" id="KW-0472">Membrane</keyword>
<accession>A0ABV1RJT2</accession>
<dbReference type="EMBL" id="JBELOE010000254">
    <property type="protein sequence ID" value="MER2493140.1"/>
    <property type="molecule type" value="Genomic_DNA"/>
</dbReference>
<evidence type="ECO:0000256" key="1">
    <source>
        <dbReference type="ARBA" id="ARBA00004377"/>
    </source>
</evidence>
<dbReference type="NCBIfam" id="TIGR01843">
    <property type="entry name" value="type_I_hlyD"/>
    <property type="match status" value="1"/>
</dbReference>
<evidence type="ECO:0000256" key="6">
    <source>
        <dbReference type="ARBA" id="ARBA00022692"/>
    </source>
</evidence>
<dbReference type="Proteomes" id="UP001467690">
    <property type="component" value="Unassembled WGS sequence"/>
</dbReference>
<feature type="domain" description="AprE-like beta-barrel" evidence="12">
    <location>
        <begin position="343"/>
        <end position="432"/>
    </location>
</feature>
<feature type="coiled-coil region" evidence="10">
    <location>
        <begin position="165"/>
        <end position="213"/>
    </location>
</feature>
<feature type="domain" description="AprE-like long alpha-helical hairpin" evidence="11">
    <location>
        <begin position="107"/>
        <end position="301"/>
    </location>
</feature>
<dbReference type="PROSITE" id="PS00543">
    <property type="entry name" value="HLYD_FAMILY"/>
    <property type="match status" value="1"/>
</dbReference>
<evidence type="ECO:0000256" key="4">
    <source>
        <dbReference type="ARBA" id="ARBA00022475"/>
    </source>
</evidence>
<name>A0ABV1RJT2_9ALTE</name>